<organism evidence="3 4">
    <name type="scientific">Metallumcola ferriviriculae</name>
    <dbReference type="NCBI Taxonomy" id="3039180"/>
    <lineage>
        <taxon>Bacteria</taxon>
        <taxon>Bacillati</taxon>
        <taxon>Bacillota</taxon>
        <taxon>Clostridia</taxon>
        <taxon>Neomoorellales</taxon>
        <taxon>Desulfitibacteraceae</taxon>
        <taxon>Metallumcola</taxon>
    </lineage>
</organism>
<evidence type="ECO:0000256" key="1">
    <source>
        <dbReference type="SAM" id="MobiDB-lite"/>
    </source>
</evidence>
<protein>
    <submittedName>
        <fullName evidence="3">4Fe-4S binding protein</fullName>
    </submittedName>
</protein>
<dbReference type="Pfam" id="PF13237">
    <property type="entry name" value="Fer4_10"/>
    <property type="match status" value="1"/>
</dbReference>
<dbReference type="PANTHER" id="PTHR42895:SF1">
    <property type="entry name" value="IRON-SULFUR CLUSTER PROTEIN"/>
    <property type="match status" value="1"/>
</dbReference>
<sequence length="252" mass="27084">MVKREIIFIDEEKCNGCGQCVPNCAEGAIKIIDGKAKVIDDKYCDGLGACLGHCPEDALKIVERETVEFDEQAVEDLLAQQKKEKQAAAVKPAPDHGCPGSMLRDLSPTKAKPAPSEEAGIDSGDISLSIKSQLGQWPVQLALVPIQGDLWKDADVLITASCVPVAYPNYHLNLLKGKKAVIGCPKLDNLKFYTEKMVKIFAHNSINSVTVAFMEVPCCGGIVMAVEQAIKAAGKDIPVKRVKIGIKGDILS</sequence>
<dbReference type="RefSeq" id="WP_366923557.1">
    <property type="nucleotide sequence ID" value="NZ_CP121694.1"/>
</dbReference>
<dbReference type="SUPFAM" id="SSF54862">
    <property type="entry name" value="4Fe-4S ferredoxins"/>
    <property type="match status" value="1"/>
</dbReference>
<keyword evidence="4" id="KW-1185">Reference proteome</keyword>
<dbReference type="InterPro" id="IPR017896">
    <property type="entry name" value="4Fe4S_Fe-S-bd"/>
</dbReference>
<name>A0AAU0UKA1_9FIRM</name>
<dbReference type="KEGG" id="dbc:MFMK1_000455"/>
<dbReference type="Gene3D" id="3.30.70.20">
    <property type="match status" value="1"/>
</dbReference>
<feature type="region of interest" description="Disordered" evidence="1">
    <location>
        <begin position="85"/>
        <end position="120"/>
    </location>
</feature>
<dbReference type="EMBL" id="CP121694">
    <property type="protein sequence ID" value="WRO20671.1"/>
    <property type="molecule type" value="Genomic_DNA"/>
</dbReference>
<proteinExistence type="predicted"/>
<gene>
    <name evidence="3" type="ORF">MFMK1_000455</name>
</gene>
<evidence type="ECO:0000313" key="3">
    <source>
        <dbReference type="EMBL" id="WRO20671.1"/>
    </source>
</evidence>
<dbReference type="AlphaFoldDB" id="A0AAU0UKA1"/>
<reference evidence="3 4" key="1">
    <citation type="submission" date="2023-04" db="EMBL/GenBank/DDBJ databases">
        <authorList>
            <person name="Hsu D."/>
        </authorList>
    </citation>
    <scope>NUCLEOTIDE SEQUENCE [LARGE SCALE GENOMIC DNA]</scope>
    <source>
        <strain evidence="3 4">MK1</strain>
    </source>
</reference>
<dbReference type="PANTHER" id="PTHR42895">
    <property type="entry name" value="IRON-SULFUR CLUSTER-BINDING PROTEIN-RELATED"/>
    <property type="match status" value="1"/>
</dbReference>
<dbReference type="Proteomes" id="UP001329915">
    <property type="component" value="Chromosome"/>
</dbReference>
<feature type="domain" description="4Fe-4S ferredoxin-type" evidence="2">
    <location>
        <begin position="5"/>
        <end position="34"/>
    </location>
</feature>
<feature type="domain" description="4Fe-4S ferredoxin-type" evidence="2">
    <location>
        <begin position="35"/>
        <end position="64"/>
    </location>
</feature>
<dbReference type="InterPro" id="IPR052911">
    <property type="entry name" value="Corrinoid_activation_enz"/>
</dbReference>
<evidence type="ECO:0000313" key="4">
    <source>
        <dbReference type="Proteomes" id="UP001329915"/>
    </source>
</evidence>
<accession>A0AAU0UKA1</accession>
<dbReference type="PROSITE" id="PS51379">
    <property type="entry name" value="4FE4S_FER_2"/>
    <property type="match status" value="2"/>
</dbReference>
<evidence type="ECO:0000259" key="2">
    <source>
        <dbReference type="PROSITE" id="PS51379"/>
    </source>
</evidence>